<dbReference type="InterPro" id="IPR011642">
    <property type="entry name" value="Gate_dom"/>
</dbReference>
<evidence type="ECO:0000259" key="2">
    <source>
        <dbReference type="Pfam" id="PF07670"/>
    </source>
</evidence>
<name>A0A7G9WCB3_ALKCA</name>
<dbReference type="RefSeq" id="WP_213166717.1">
    <property type="nucleotide sequence ID" value="NZ_CP058559.1"/>
</dbReference>
<gene>
    <name evidence="3" type="ORF">HYG86_16890</name>
</gene>
<feature type="transmembrane region" description="Helical" evidence="1">
    <location>
        <begin position="59"/>
        <end position="83"/>
    </location>
</feature>
<keyword evidence="1" id="KW-0472">Membrane</keyword>
<feature type="domain" description="Nucleoside transporter/FeoB GTPase Gate" evidence="2">
    <location>
        <begin position="17"/>
        <end position="115"/>
    </location>
</feature>
<keyword evidence="4" id="KW-1185">Reference proteome</keyword>
<evidence type="ECO:0000313" key="3">
    <source>
        <dbReference type="EMBL" id="QNO16325.1"/>
    </source>
</evidence>
<dbReference type="Pfam" id="PF07670">
    <property type="entry name" value="Gate"/>
    <property type="match status" value="1"/>
</dbReference>
<evidence type="ECO:0000256" key="1">
    <source>
        <dbReference type="SAM" id="Phobius"/>
    </source>
</evidence>
<evidence type="ECO:0000313" key="4">
    <source>
        <dbReference type="Proteomes" id="UP000516160"/>
    </source>
</evidence>
<sequence length="155" mass="16715">MLPDLYHSFLGSLVSLYNLAIIIFPLLIFIELLKEIGLISLLGKVFAPLTKFLKLPEQSVLPVTVGFLIGLTYGAGVMITVARDENFSTRDLTKILVLVGISHALVEETVIFAGIGANATIVIVARVLSALFATVLYSRFTRGGLNALHDSRGVS</sequence>
<feature type="transmembrane region" description="Helical" evidence="1">
    <location>
        <begin position="121"/>
        <end position="140"/>
    </location>
</feature>
<feature type="transmembrane region" description="Helical" evidence="1">
    <location>
        <begin position="95"/>
        <end position="115"/>
    </location>
</feature>
<dbReference type="KEGG" id="acae:HYG86_16890"/>
<dbReference type="AlphaFoldDB" id="A0A7G9WCB3"/>
<organism evidence="3 4">
    <name type="scientific">Alkalicella caledoniensis</name>
    <dbReference type="NCBI Taxonomy" id="2731377"/>
    <lineage>
        <taxon>Bacteria</taxon>
        <taxon>Bacillati</taxon>
        <taxon>Bacillota</taxon>
        <taxon>Clostridia</taxon>
        <taxon>Eubacteriales</taxon>
        <taxon>Proteinivoracaceae</taxon>
        <taxon>Alkalicella</taxon>
    </lineage>
</organism>
<feature type="transmembrane region" description="Helical" evidence="1">
    <location>
        <begin position="6"/>
        <end position="29"/>
    </location>
</feature>
<accession>A0A7G9WCB3</accession>
<proteinExistence type="predicted"/>
<dbReference type="Proteomes" id="UP000516160">
    <property type="component" value="Chromosome"/>
</dbReference>
<keyword evidence="1" id="KW-1133">Transmembrane helix</keyword>
<keyword evidence="1" id="KW-0812">Transmembrane</keyword>
<protein>
    <submittedName>
        <fullName evidence="3">Nucleoside recognition protein</fullName>
    </submittedName>
</protein>
<dbReference type="EMBL" id="CP058559">
    <property type="protein sequence ID" value="QNO16325.1"/>
    <property type="molecule type" value="Genomic_DNA"/>
</dbReference>
<reference evidence="3 4" key="1">
    <citation type="submission" date="2020-07" db="EMBL/GenBank/DDBJ databases">
        <title>Alkalicella. sp. LB2 genome.</title>
        <authorList>
            <person name="Postec A."/>
            <person name="Quemeneur M."/>
        </authorList>
    </citation>
    <scope>NUCLEOTIDE SEQUENCE [LARGE SCALE GENOMIC DNA]</scope>
    <source>
        <strain evidence="3 4">LB2</strain>
    </source>
</reference>